<feature type="region of interest" description="Disordered" evidence="1">
    <location>
        <begin position="230"/>
        <end position="299"/>
    </location>
</feature>
<feature type="compositionally biased region" description="Polar residues" evidence="1">
    <location>
        <begin position="250"/>
        <end position="275"/>
    </location>
</feature>
<organism evidence="2 3">
    <name type="scientific">Anas platyrhynchos</name>
    <name type="common">Mallard</name>
    <name type="synonym">Anas boschas</name>
    <dbReference type="NCBI Taxonomy" id="8839"/>
    <lineage>
        <taxon>Eukaryota</taxon>
        <taxon>Metazoa</taxon>
        <taxon>Chordata</taxon>
        <taxon>Craniata</taxon>
        <taxon>Vertebrata</taxon>
        <taxon>Euteleostomi</taxon>
        <taxon>Archelosauria</taxon>
        <taxon>Archosauria</taxon>
        <taxon>Dinosauria</taxon>
        <taxon>Saurischia</taxon>
        <taxon>Theropoda</taxon>
        <taxon>Coelurosauria</taxon>
        <taxon>Aves</taxon>
        <taxon>Neognathae</taxon>
        <taxon>Galloanserae</taxon>
        <taxon>Anseriformes</taxon>
        <taxon>Anatidae</taxon>
        <taxon>Anatinae</taxon>
        <taxon>Anas</taxon>
    </lineage>
</organism>
<sequence>MNFRAPGKGGQNHQPYAYGHNGEAKTQRITCTQTSSLENSSGLCPSTVERPLIQGISARYQQLKINFQLTRSPFMPVEVYALREGNQTKPRQHRVSPRHEKIGECWRISAPTKTRTYSHASQAETGVPDKVLARMLTKTCEGVHLSKKKGASREERVVHMSYRKISSELFNAHHVYPTPPPEEKGIRILLSNRITPKSWANSGFMKTSVPLETDTQETCVSFIPAGREAGASRGTLHPLNRNTHPRRGEQPSSRENSGISPDNGSTSPTRCQPFQTWLEPRGSKRNQEEPGGISQLAAHPGPCCALQHADPEMFPSLPGGRSPLAPLLEANYPYYETI</sequence>
<name>R0L8K7_ANAPL</name>
<dbReference type="EMBL" id="KB743918">
    <property type="protein sequence ID" value="EOA96637.1"/>
    <property type="molecule type" value="Genomic_DNA"/>
</dbReference>
<protein>
    <submittedName>
        <fullName evidence="2">Uncharacterized protein</fullName>
    </submittedName>
</protein>
<evidence type="ECO:0000313" key="3">
    <source>
        <dbReference type="Proteomes" id="UP000296049"/>
    </source>
</evidence>
<gene>
    <name evidence="2" type="ORF">Anapl_17546</name>
</gene>
<reference evidence="3" key="1">
    <citation type="journal article" date="2013" name="Nat. Genet.">
        <title>The duck genome and transcriptome provide insight into an avian influenza virus reservoir species.</title>
        <authorList>
            <person name="Huang Y."/>
            <person name="Li Y."/>
            <person name="Burt D.W."/>
            <person name="Chen H."/>
            <person name="Zhang Y."/>
            <person name="Qian W."/>
            <person name="Kim H."/>
            <person name="Gan S."/>
            <person name="Zhao Y."/>
            <person name="Li J."/>
            <person name="Yi K."/>
            <person name="Feng H."/>
            <person name="Zhu P."/>
            <person name="Li B."/>
            <person name="Liu Q."/>
            <person name="Fairley S."/>
            <person name="Magor K.E."/>
            <person name="Du Z."/>
            <person name="Hu X."/>
            <person name="Goodman L."/>
            <person name="Tafer H."/>
            <person name="Vignal A."/>
            <person name="Lee T."/>
            <person name="Kim K.W."/>
            <person name="Sheng Z."/>
            <person name="An Y."/>
            <person name="Searle S."/>
            <person name="Herrero J."/>
            <person name="Groenen M.A."/>
            <person name="Crooijmans R.P."/>
            <person name="Faraut T."/>
            <person name="Cai Q."/>
            <person name="Webster R.G."/>
            <person name="Aldridge J.R."/>
            <person name="Warren W.C."/>
            <person name="Bartschat S."/>
            <person name="Kehr S."/>
            <person name="Marz M."/>
            <person name="Stadler P.F."/>
            <person name="Smith J."/>
            <person name="Kraus R.H."/>
            <person name="Zhao Y."/>
            <person name="Ren L."/>
            <person name="Fei J."/>
            <person name="Morisson M."/>
            <person name="Kaiser P."/>
            <person name="Griffin D.K."/>
            <person name="Rao M."/>
            <person name="Pitel F."/>
            <person name="Wang J."/>
            <person name="Li N."/>
        </authorList>
    </citation>
    <scope>NUCLEOTIDE SEQUENCE [LARGE SCALE GENOMIC DNA]</scope>
</reference>
<proteinExistence type="predicted"/>
<evidence type="ECO:0000256" key="1">
    <source>
        <dbReference type="SAM" id="MobiDB-lite"/>
    </source>
</evidence>
<evidence type="ECO:0000313" key="2">
    <source>
        <dbReference type="EMBL" id="EOA96637.1"/>
    </source>
</evidence>
<accession>R0L8K7</accession>
<dbReference type="AlphaFoldDB" id="R0L8K7"/>
<dbReference type="Proteomes" id="UP000296049">
    <property type="component" value="Unassembled WGS sequence"/>
</dbReference>
<keyword evidence="3" id="KW-1185">Reference proteome</keyword>